<dbReference type="AlphaFoldDB" id="A0A8S3IV56"/>
<gene>
    <name evidence="2" type="ORF">GIL414_LOCUS78495</name>
</gene>
<proteinExistence type="predicted"/>
<keyword evidence="1" id="KW-0472">Membrane</keyword>
<comment type="caution">
    <text evidence="2">The sequence shown here is derived from an EMBL/GenBank/DDBJ whole genome shotgun (WGS) entry which is preliminary data.</text>
</comment>
<accession>A0A8S3IV56</accession>
<evidence type="ECO:0000313" key="2">
    <source>
        <dbReference type="EMBL" id="CAF5207052.1"/>
    </source>
</evidence>
<evidence type="ECO:0000313" key="3">
    <source>
        <dbReference type="Proteomes" id="UP000681720"/>
    </source>
</evidence>
<evidence type="ECO:0000256" key="1">
    <source>
        <dbReference type="SAM" id="Phobius"/>
    </source>
</evidence>
<name>A0A8S3IV56_9BILA</name>
<dbReference type="EMBL" id="CAJOBJ010350086">
    <property type="protein sequence ID" value="CAF5207052.1"/>
    <property type="molecule type" value="Genomic_DNA"/>
</dbReference>
<keyword evidence="1" id="KW-1133">Transmembrane helix</keyword>
<reference evidence="2" key="1">
    <citation type="submission" date="2021-02" db="EMBL/GenBank/DDBJ databases">
        <authorList>
            <person name="Nowell W R."/>
        </authorList>
    </citation>
    <scope>NUCLEOTIDE SEQUENCE</scope>
</reference>
<organism evidence="2 3">
    <name type="scientific">Rotaria magnacalcarata</name>
    <dbReference type="NCBI Taxonomy" id="392030"/>
    <lineage>
        <taxon>Eukaryota</taxon>
        <taxon>Metazoa</taxon>
        <taxon>Spiralia</taxon>
        <taxon>Gnathifera</taxon>
        <taxon>Rotifera</taxon>
        <taxon>Eurotatoria</taxon>
        <taxon>Bdelloidea</taxon>
        <taxon>Philodinida</taxon>
        <taxon>Philodinidae</taxon>
        <taxon>Rotaria</taxon>
    </lineage>
</organism>
<sequence>MLLAIAGGEERNKRIICPGTGSLESTIDMWITESTNAETQESITDMLTRTTNGEELTTSSTIENSLPVLAIVLGVLGGFIVISGIAAFSIWHSSILSRLGIKTPSRIGITPTYNSASGGSVQINGSTSDTSQLIRA</sequence>
<feature type="transmembrane region" description="Helical" evidence="1">
    <location>
        <begin position="68"/>
        <end position="91"/>
    </location>
</feature>
<keyword evidence="1" id="KW-0812">Transmembrane</keyword>
<dbReference type="Proteomes" id="UP000681720">
    <property type="component" value="Unassembled WGS sequence"/>
</dbReference>
<protein>
    <submittedName>
        <fullName evidence="2">Uncharacterized protein</fullName>
    </submittedName>
</protein>